<dbReference type="OrthoDB" id="7694315at2759"/>
<dbReference type="AlphaFoldDB" id="E2B9Z7"/>
<keyword evidence="2" id="KW-1185">Reference proteome</keyword>
<organism evidence="2">
    <name type="scientific">Harpegnathos saltator</name>
    <name type="common">Jerdon's jumping ant</name>
    <dbReference type="NCBI Taxonomy" id="610380"/>
    <lineage>
        <taxon>Eukaryota</taxon>
        <taxon>Metazoa</taxon>
        <taxon>Ecdysozoa</taxon>
        <taxon>Arthropoda</taxon>
        <taxon>Hexapoda</taxon>
        <taxon>Insecta</taxon>
        <taxon>Pterygota</taxon>
        <taxon>Neoptera</taxon>
        <taxon>Endopterygota</taxon>
        <taxon>Hymenoptera</taxon>
        <taxon>Apocrita</taxon>
        <taxon>Aculeata</taxon>
        <taxon>Formicoidea</taxon>
        <taxon>Formicidae</taxon>
        <taxon>Ponerinae</taxon>
        <taxon>Ponerini</taxon>
        <taxon>Harpegnathos</taxon>
    </lineage>
</organism>
<name>E2B9Z7_HARSA</name>
<accession>E2B9Z7</accession>
<dbReference type="EMBL" id="GL446619">
    <property type="protein sequence ID" value="EFN87486.1"/>
    <property type="molecule type" value="Genomic_DNA"/>
</dbReference>
<dbReference type="Proteomes" id="UP000008237">
    <property type="component" value="Unassembled WGS sequence"/>
</dbReference>
<dbReference type="OMA" id="GHSELFW"/>
<evidence type="ECO:0000313" key="2">
    <source>
        <dbReference type="Proteomes" id="UP000008237"/>
    </source>
</evidence>
<evidence type="ECO:0000313" key="1">
    <source>
        <dbReference type="EMBL" id="EFN87486.1"/>
    </source>
</evidence>
<reference evidence="1 2" key="1">
    <citation type="journal article" date="2010" name="Science">
        <title>Genomic comparison of the ants Camponotus floridanus and Harpegnathos saltator.</title>
        <authorList>
            <person name="Bonasio R."/>
            <person name="Zhang G."/>
            <person name="Ye C."/>
            <person name="Mutti N.S."/>
            <person name="Fang X."/>
            <person name="Qin N."/>
            <person name="Donahue G."/>
            <person name="Yang P."/>
            <person name="Li Q."/>
            <person name="Li C."/>
            <person name="Zhang P."/>
            <person name="Huang Z."/>
            <person name="Berger S.L."/>
            <person name="Reinberg D."/>
            <person name="Wang J."/>
            <person name="Liebig J."/>
        </authorList>
    </citation>
    <scope>NUCLEOTIDE SEQUENCE [LARGE SCALE GENOMIC DNA]</scope>
    <source>
        <strain evidence="1 2">R22 G/1</strain>
    </source>
</reference>
<dbReference type="InParanoid" id="E2B9Z7"/>
<proteinExistence type="predicted"/>
<sequence>MTESTSVERELWDQSAQLGSRDEYFAWEQKCDECLESLKQHSRDKNSRLSVGSAHSMDAPTAQLEGLKSTLHRRFVYAGGGHSELFWREIDTAFDSRLSTGPIVNTNYCISNLFDFSKMRRILCSSICEAL</sequence>
<gene>
    <name evidence="1" type="ORF">EAI_09889</name>
</gene>
<protein>
    <submittedName>
        <fullName evidence="1">Uncharacterized protein</fullName>
    </submittedName>
</protein>